<dbReference type="PANTHER" id="PTHR31303">
    <property type="entry name" value="CTP-DEPENDENT DIACYLGLYCEROL KINASE 1"/>
    <property type="match status" value="1"/>
</dbReference>
<feature type="transmembrane region" description="Helical" evidence="1">
    <location>
        <begin position="20"/>
        <end position="42"/>
    </location>
</feature>
<keyword evidence="2" id="KW-0548">Nucleotidyltransferase</keyword>
<evidence type="ECO:0000313" key="3">
    <source>
        <dbReference type="Proteomes" id="UP000266389"/>
    </source>
</evidence>
<dbReference type="EMBL" id="PHFL01000067">
    <property type="protein sequence ID" value="RFM23285.1"/>
    <property type="molecule type" value="Genomic_DNA"/>
</dbReference>
<proteinExistence type="predicted"/>
<name>A0A395LXJ3_9BACT</name>
<sequence>MPLALLQLALFGLSPFWNNVLIALMMVVYVFSLVALLDFCVANLGLARDLSRKITHIGAGCLVLFLALFDDSHWSKYLNITILVIWFFLLIQKGLFADANDEAVKTMTRTGDRTELLKGPLYFVIVSIICGTIFYKTFAGVAAMGFLTFGDGLAPVVGTRIGKLKYHIFSQKSLEGSLTMLVAGILGAMFFVWVVLPQEFNLPRIITLGAIATLMEGISPKEIDNFLIPIAVIGSTYAI</sequence>
<dbReference type="AlphaFoldDB" id="A0A395LXJ3"/>
<reference evidence="2 3" key="1">
    <citation type="journal article" date="2011" name="ISME J.">
        <title>Community ecology of hot spring cyanobacterial mats: predominant populations and their functional potential.</title>
        <authorList>
            <person name="Klatt C.G."/>
            <person name="Wood J.M."/>
            <person name="Rusch D.B."/>
            <person name="Bateson M.M."/>
            <person name="Hamamura N."/>
            <person name="Heidelberg J.F."/>
            <person name="Grossman A.R."/>
            <person name="Bhaya D."/>
            <person name="Cohan F.M."/>
            <person name="Kuhl M."/>
            <person name="Bryant D.A."/>
            <person name="Ward D.M."/>
        </authorList>
    </citation>
    <scope>NUCLEOTIDE SEQUENCE [LARGE SCALE GENOMIC DNA]</scope>
    <source>
        <strain evidence="2">OS</strain>
    </source>
</reference>
<keyword evidence="1" id="KW-1133">Transmembrane helix</keyword>
<feature type="transmembrane region" description="Helical" evidence="1">
    <location>
        <begin position="77"/>
        <end position="96"/>
    </location>
</feature>
<evidence type="ECO:0000313" key="2">
    <source>
        <dbReference type="EMBL" id="RFM23285.1"/>
    </source>
</evidence>
<keyword evidence="1" id="KW-0472">Membrane</keyword>
<organism evidence="2 3">
    <name type="scientific">Candidatus Thermochlorobacter aerophilus</name>
    <dbReference type="NCBI Taxonomy" id="1868324"/>
    <lineage>
        <taxon>Bacteria</taxon>
        <taxon>Pseudomonadati</taxon>
        <taxon>Chlorobiota</taxon>
        <taxon>Chlorobiia</taxon>
        <taxon>Chlorobiales</taxon>
        <taxon>Candidatus Thermochlorobacteriaceae</taxon>
        <taxon>Candidatus Thermochlorobacter</taxon>
    </lineage>
</organism>
<dbReference type="InterPro" id="IPR037997">
    <property type="entry name" value="Dgk1-like"/>
</dbReference>
<protein>
    <submittedName>
        <fullName evidence="2">Phosphatidate cytidylyltransferase</fullName>
    </submittedName>
</protein>
<evidence type="ECO:0000256" key="1">
    <source>
        <dbReference type="SAM" id="Phobius"/>
    </source>
</evidence>
<dbReference type="GO" id="GO:0004143">
    <property type="term" value="F:ATP-dependent diacylglycerol kinase activity"/>
    <property type="evidence" value="ECO:0007669"/>
    <property type="project" value="InterPro"/>
</dbReference>
<feature type="transmembrane region" description="Helical" evidence="1">
    <location>
        <begin position="54"/>
        <end position="71"/>
    </location>
</feature>
<feature type="transmembrane region" description="Helical" evidence="1">
    <location>
        <begin position="178"/>
        <end position="196"/>
    </location>
</feature>
<keyword evidence="1" id="KW-0812">Transmembrane</keyword>
<dbReference type="Proteomes" id="UP000266389">
    <property type="component" value="Unassembled WGS sequence"/>
</dbReference>
<dbReference type="PANTHER" id="PTHR31303:SF1">
    <property type="entry name" value="CTP-DEPENDENT DIACYLGLYCEROL KINASE 1"/>
    <property type="match status" value="1"/>
</dbReference>
<gene>
    <name evidence="2" type="ORF">D0433_11470</name>
</gene>
<comment type="caution">
    <text evidence="2">The sequence shown here is derived from an EMBL/GenBank/DDBJ whole genome shotgun (WGS) entry which is preliminary data.</text>
</comment>
<feature type="transmembrane region" description="Helical" evidence="1">
    <location>
        <begin position="116"/>
        <end position="135"/>
    </location>
</feature>
<keyword evidence="2" id="KW-0808">Transferase</keyword>
<accession>A0A395LXJ3</accession>
<feature type="transmembrane region" description="Helical" evidence="1">
    <location>
        <begin position="141"/>
        <end position="158"/>
    </location>
</feature>
<dbReference type="GO" id="GO:0016779">
    <property type="term" value="F:nucleotidyltransferase activity"/>
    <property type="evidence" value="ECO:0007669"/>
    <property type="project" value="UniProtKB-KW"/>
</dbReference>